<dbReference type="EMBL" id="BKCJ010000320">
    <property type="protein sequence ID" value="GEU32099.1"/>
    <property type="molecule type" value="Genomic_DNA"/>
</dbReference>
<comment type="caution">
    <text evidence="1">The sequence shown here is derived from an EMBL/GenBank/DDBJ whole genome shotgun (WGS) entry which is preliminary data.</text>
</comment>
<proteinExistence type="predicted"/>
<reference evidence="1" key="1">
    <citation type="journal article" date="2019" name="Sci. Rep.">
        <title>Draft genome of Tanacetum cinerariifolium, the natural source of mosquito coil.</title>
        <authorList>
            <person name="Yamashiro T."/>
            <person name="Shiraishi A."/>
            <person name="Satake H."/>
            <person name="Nakayama K."/>
        </authorList>
    </citation>
    <scope>NUCLEOTIDE SEQUENCE</scope>
</reference>
<organism evidence="1">
    <name type="scientific">Tanacetum cinerariifolium</name>
    <name type="common">Dalmatian daisy</name>
    <name type="synonym">Chrysanthemum cinerariifolium</name>
    <dbReference type="NCBI Taxonomy" id="118510"/>
    <lineage>
        <taxon>Eukaryota</taxon>
        <taxon>Viridiplantae</taxon>
        <taxon>Streptophyta</taxon>
        <taxon>Embryophyta</taxon>
        <taxon>Tracheophyta</taxon>
        <taxon>Spermatophyta</taxon>
        <taxon>Magnoliopsida</taxon>
        <taxon>eudicotyledons</taxon>
        <taxon>Gunneridae</taxon>
        <taxon>Pentapetalae</taxon>
        <taxon>asterids</taxon>
        <taxon>campanulids</taxon>
        <taxon>Asterales</taxon>
        <taxon>Asteraceae</taxon>
        <taxon>Asteroideae</taxon>
        <taxon>Anthemideae</taxon>
        <taxon>Anthemidinae</taxon>
        <taxon>Tanacetum</taxon>
    </lineage>
</organism>
<accession>A0A6L2J540</accession>
<protein>
    <submittedName>
        <fullName evidence="1">Uncharacterized protein</fullName>
    </submittedName>
</protein>
<sequence>MLMLAWMGNHCIMLHGGYFEYWKARLVVVGKIVGIEKVNKRMKQDGSKKDQSRHYGILQDVEQYNINEY</sequence>
<dbReference type="AlphaFoldDB" id="A0A6L2J540"/>
<evidence type="ECO:0000313" key="1">
    <source>
        <dbReference type="EMBL" id="GEU32099.1"/>
    </source>
</evidence>
<gene>
    <name evidence="1" type="ORF">Tci_004077</name>
</gene>
<name>A0A6L2J540_TANCI</name>